<evidence type="ECO:0000256" key="16">
    <source>
        <dbReference type="SAM" id="Phobius"/>
    </source>
</evidence>
<dbReference type="Gene3D" id="2.60.40.10">
    <property type="entry name" value="Immunoglobulins"/>
    <property type="match status" value="2"/>
</dbReference>
<protein>
    <submittedName>
        <fullName evidence="18">Transglycosylase domain-containing protein</fullName>
    </submittedName>
</protein>
<dbReference type="CDD" id="cd00063">
    <property type="entry name" value="FN3"/>
    <property type="match status" value="1"/>
</dbReference>
<evidence type="ECO:0000256" key="5">
    <source>
        <dbReference type="ARBA" id="ARBA00022676"/>
    </source>
</evidence>
<keyword evidence="7" id="KW-0378">Hydrolase</keyword>
<evidence type="ECO:0000256" key="12">
    <source>
        <dbReference type="ARBA" id="ARBA00023316"/>
    </source>
</evidence>
<evidence type="ECO:0000256" key="9">
    <source>
        <dbReference type="ARBA" id="ARBA00022984"/>
    </source>
</evidence>
<feature type="domain" description="Fibronectin type-III" evidence="17">
    <location>
        <begin position="946"/>
        <end position="1035"/>
    </location>
</feature>
<feature type="region of interest" description="Disordered" evidence="15">
    <location>
        <begin position="899"/>
        <end position="952"/>
    </location>
</feature>
<reference evidence="19" key="1">
    <citation type="journal article" date="2019" name="Int. J. Syst. Evol. Microbiol.">
        <title>The Global Catalogue of Microorganisms (GCM) 10K type strain sequencing project: providing services to taxonomists for standard genome sequencing and annotation.</title>
        <authorList>
            <consortium name="The Broad Institute Genomics Platform"/>
            <consortium name="The Broad Institute Genome Sequencing Center for Infectious Disease"/>
            <person name="Wu L."/>
            <person name="Ma J."/>
        </authorList>
    </citation>
    <scope>NUCLEOTIDE SEQUENCE [LARGE SCALE GENOMIC DNA]</scope>
    <source>
        <strain evidence="19">CCUG 57113</strain>
    </source>
</reference>
<dbReference type="SUPFAM" id="SSF56601">
    <property type="entry name" value="beta-lactamase/transpeptidase-like"/>
    <property type="match status" value="1"/>
</dbReference>
<dbReference type="InterPro" id="IPR003961">
    <property type="entry name" value="FN3_dom"/>
</dbReference>
<dbReference type="PANTHER" id="PTHR32282:SF11">
    <property type="entry name" value="PENICILLIN-BINDING PROTEIN 1B"/>
    <property type="match status" value="1"/>
</dbReference>
<evidence type="ECO:0000256" key="11">
    <source>
        <dbReference type="ARBA" id="ARBA00023268"/>
    </source>
</evidence>
<dbReference type="InterPro" id="IPR036950">
    <property type="entry name" value="PBP_transglycosylase"/>
</dbReference>
<dbReference type="InterPro" id="IPR001460">
    <property type="entry name" value="PCN-bd_Tpept"/>
</dbReference>
<dbReference type="Gene3D" id="1.10.3810.10">
    <property type="entry name" value="Biosynthetic peptidoglycan transglycosylase-like"/>
    <property type="match status" value="1"/>
</dbReference>
<feature type="transmembrane region" description="Helical" evidence="16">
    <location>
        <begin position="29"/>
        <end position="55"/>
    </location>
</feature>
<dbReference type="Proteomes" id="UP001596105">
    <property type="component" value="Unassembled WGS sequence"/>
</dbReference>
<evidence type="ECO:0000256" key="3">
    <source>
        <dbReference type="ARBA" id="ARBA00022645"/>
    </source>
</evidence>
<dbReference type="InterPro" id="IPR050396">
    <property type="entry name" value="Glycosyltr_51/Transpeptidase"/>
</dbReference>
<keyword evidence="11" id="KW-0511">Multifunctional enzyme</keyword>
<dbReference type="SUPFAM" id="SSF49265">
    <property type="entry name" value="Fibronectin type III"/>
    <property type="match status" value="2"/>
</dbReference>
<sequence>MNNAKHPPSEANSRGAGFITAGKIAGFTVLWLILFGLLAGLVGAGAVTGFIASLVHDDPVRPRSVIEQKIAENAITGFVYFNDNTPIGQLRSEEDRRPVTYDQIPPLIVDAVTSIEDKNFFSHYGVDTNGLLRAVKQQLLNENVQTGGSTITQQVARRVFLSLDQTSSRKAKEIFLSLRLERYLSKEEIITAYLNKIPYGNGSNGYQVYGIKAASKGIFGIDKLSDLNIAQAAYLAGVPQLPSLYSAFNGKGEFNEKNFKRAVLRQKLVLSRMLEEKKITQSQYEEAFAFDLYASLAKPTEKAYNTYPYLMLEVERQAAEILVLQSNPDLTAADLKKKENAGLIEDARDQLLRSGYKIRTTIDKKVYNLMHTIAEDPKNFAPDHPVKGVEQVASLMMDQKTGAILGMIEGRDFHIEQMNFATQMTRQPGSAMKPIGAYLPAIEKGLIQPASVIDDSPIILKNGGGGYHIPKNSNNQYKGLVTARTALNNSYNIPALKIFLNKLTIPEAWSFARSLGITTLVKEDDGAQTGVIGGLKYGVSVEELTNAYSAIANKGIFNDAYMIEQITDSTGNIVYKHQAAPKRVVSEQSAYLMTDMLKTVVTNGTAKSLMSQFKNYGKIPIVGKTGTTQNYGDVWFEGYTPDITLGVWVGYEKVIHTLSSDSHGRARLIWSKIMNEVTEAKPGLFPTKSFDKPKGIVSMTVSSVSGKLPTELTKEAGKLVTDIFNRKDIPTEEDDALVKVKYISYNGVNYVPQPDTPEDLLRESVMVVRETPLDTLIEEIQAKLGHVAANARKAISYYLPKDAAESAPSKVDPRVEDGAAPSSPTHVVVESMNGVARITFTPSPQADVAGYRLYRSINGGAYEKVEASVFAGDEAKFANFVSGGNSYSYYVTAVDVGGNESPPSEKIAADGSQGGEDPDFPGLPGDPDDPGDPGDPGLPGDPNAGAPSAPSGLTVQTTILGVSLSWNANQPGEGVTQYQVWYSTTEHGKFKLLGTTESTAFEYVSPMPAGWYRVTAVGPNGESSPSSPAEAKSGG</sequence>
<name>A0ABW0LXA5_9BACL</name>
<keyword evidence="3" id="KW-0121">Carboxypeptidase</keyword>
<keyword evidence="6" id="KW-0808">Transferase</keyword>
<evidence type="ECO:0000256" key="15">
    <source>
        <dbReference type="SAM" id="MobiDB-lite"/>
    </source>
</evidence>
<dbReference type="InterPro" id="IPR012338">
    <property type="entry name" value="Beta-lactam/transpept-like"/>
</dbReference>
<proteinExistence type="predicted"/>
<dbReference type="InterPro" id="IPR013783">
    <property type="entry name" value="Ig-like_fold"/>
</dbReference>
<evidence type="ECO:0000256" key="1">
    <source>
        <dbReference type="ARBA" id="ARBA00004236"/>
    </source>
</evidence>
<keyword evidence="12" id="KW-0961">Cell wall biogenesis/degradation</keyword>
<dbReference type="SUPFAM" id="SSF53955">
    <property type="entry name" value="Lysozyme-like"/>
    <property type="match status" value="1"/>
</dbReference>
<comment type="caution">
    <text evidence="18">The sequence shown here is derived from an EMBL/GenBank/DDBJ whole genome shotgun (WGS) entry which is preliminary data.</text>
</comment>
<evidence type="ECO:0000313" key="19">
    <source>
        <dbReference type="Proteomes" id="UP001596105"/>
    </source>
</evidence>
<dbReference type="Pfam" id="PF00912">
    <property type="entry name" value="Transgly"/>
    <property type="match status" value="1"/>
</dbReference>
<keyword evidence="9" id="KW-0573">Peptidoglycan synthesis</keyword>
<keyword evidence="4" id="KW-0645">Protease</keyword>
<evidence type="ECO:0000256" key="4">
    <source>
        <dbReference type="ARBA" id="ARBA00022670"/>
    </source>
</evidence>
<evidence type="ECO:0000256" key="14">
    <source>
        <dbReference type="ARBA" id="ARBA00049902"/>
    </source>
</evidence>
<dbReference type="InterPro" id="IPR001264">
    <property type="entry name" value="Glyco_trans_51"/>
</dbReference>
<gene>
    <name evidence="18" type="ORF">ACFPPD_14295</name>
</gene>
<evidence type="ECO:0000256" key="8">
    <source>
        <dbReference type="ARBA" id="ARBA00022960"/>
    </source>
</evidence>
<dbReference type="InterPro" id="IPR023346">
    <property type="entry name" value="Lysozyme-like_dom_sf"/>
</dbReference>
<feature type="region of interest" description="Disordered" evidence="15">
    <location>
        <begin position="806"/>
        <end position="825"/>
    </location>
</feature>
<evidence type="ECO:0000256" key="13">
    <source>
        <dbReference type="ARBA" id="ARBA00034000"/>
    </source>
</evidence>
<dbReference type="PROSITE" id="PS50853">
    <property type="entry name" value="FN3"/>
    <property type="match status" value="2"/>
</dbReference>
<keyword evidence="8" id="KW-0133">Cell shape</keyword>
<comment type="catalytic activity">
    <reaction evidence="13">
        <text>Preferential cleavage: (Ac)2-L-Lys-D-Ala-|-D-Ala. Also transpeptidation of peptidyl-alanyl moieties that are N-acyl substituents of D-alanine.</text>
        <dbReference type="EC" id="3.4.16.4"/>
    </reaction>
</comment>
<keyword evidence="10 16" id="KW-0472">Membrane</keyword>
<evidence type="ECO:0000259" key="17">
    <source>
        <dbReference type="PROSITE" id="PS50853"/>
    </source>
</evidence>
<keyword evidence="5" id="KW-0328">Glycosyltransferase</keyword>
<feature type="domain" description="Fibronectin type-III" evidence="17">
    <location>
        <begin position="820"/>
        <end position="915"/>
    </location>
</feature>
<comment type="catalytic activity">
    <reaction evidence="14">
        <text>[GlcNAc-(1-&gt;4)-Mur2Ac(oyl-L-Ala-gamma-D-Glu-L-Lys-D-Ala-D-Ala)](n)-di-trans,octa-cis-undecaprenyl diphosphate + beta-D-GlcNAc-(1-&gt;4)-Mur2Ac(oyl-L-Ala-gamma-D-Glu-L-Lys-D-Ala-D-Ala)-di-trans,octa-cis-undecaprenyl diphosphate = [GlcNAc-(1-&gt;4)-Mur2Ac(oyl-L-Ala-gamma-D-Glu-L-Lys-D-Ala-D-Ala)](n+1)-di-trans,octa-cis-undecaprenyl diphosphate + di-trans,octa-cis-undecaprenyl diphosphate + H(+)</text>
        <dbReference type="Rhea" id="RHEA:23708"/>
        <dbReference type="Rhea" id="RHEA-COMP:9602"/>
        <dbReference type="Rhea" id="RHEA-COMP:9603"/>
        <dbReference type="ChEBI" id="CHEBI:15378"/>
        <dbReference type="ChEBI" id="CHEBI:58405"/>
        <dbReference type="ChEBI" id="CHEBI:60033"/>
        <dbReference type="ChEBI" id="CHEBI:78435"/>
        <dbReference type="EC" id="2.4.99.28"/>
    </reaction>
</comment>
<evidence type="ECO:0000256" key="2">
    <source>
        <dbReference type="ARBA" id="ARBA00022475"/>
    </source>
</evidence>
<dbReference type="Pfam" id="PF00905">
    <property type="entry name" value="Transpeptidase"/>
    <property type="match status" value="1"/>
</dbReference>
<accession>A0ABW0LXA5</accession>
<dbReference type="RefSeq" id="WP_209751795.1">
    <property type="nucleotide sequence ID" value="NZ_JBHSMH010000043.1"/>
</dbReference>
<evidence type="ECO:0000256" key="6">
    <source>
        <dbReference type="ARBA" id="ARBA00022679"/>
    </source>
</evidence>
<dbReference type="EMBL" id="JBHSMH010000043">
    <property type="protein sequence ID" value="MFC5469900.1"/>
    <property type="molecule type" value="Genomic_DNA"/>
</dbReference>
<keyword evidence="19" id="KW-1185">Reference proteome</keyword>
<dbReference type="Gene3D" id="3.40.710.10">
    <property type="entry name" value="DD-peptidase/beta-lactamase superfamily"/>
    <property type="match status" value="1"/>
</dbReference>
<dbReference type="PANTHER" id="PTHR32282">
    <property type="entry name" value="BINDING PROTEIN TRANSPEPTIDASE, PUTATIVE-RELATED"/>
    <property type="match status" value="1"/>
</dbReference>
<keyword evidence="16" id="KW-1133">Transmembrane helix</keyword>
<keyword evidence="2" id="KW-1003">Cell membrane</keyword>
<evidence type="ECO:0000256" key="10">
    <source>
        <dbReference type="ARBA" id="ARBA00023136"/>
    </source>
</evidence>
<evidence type="ECO:0000256" key="7">
    <source>
        <dbReference type="ARBA" id="ARBA00022801"/>
    </source>
</evidence>
<comment type="subcellular location">
    <subcellularLocation>
        <location evidence="1">Cell membrane</location>
    </subcellularLocation>
</comment>
<keyword evidence="16" id="KW-0812">Transmembrane</keyword>
<organism evidence="18 19">
    <name type="scientific">Cohnella suwonensis</name>
    <dbReference type="NCBI Taxonomy" id="696072"/>
    <lineage>
        <taxon>Bacteria</taxon>
        <taxon>Bacillati</taxon>
        <taxon>Bacillota</taxon>
        <taxon>Bacilli</taxon>
        <taxon>Bacillales</taxon>
        <taxon>Paenibacillaceae</taxon>
        <taxon>Cohnella</taxon>
    </lineage>
</organism>
<evidence type="ECO:0000313" key="18">
    <source>
        <dbReference type="EMBL" id="MFC5469900.1"/>
    </source>
</evidence>
<dbReference type="InterPro" id="IPR036116">
    <property type="entry name" value="FN3_sf"/>
</dbReference>